<accession>A0ABN9WSM3</accession>
<sequence>MAEQGDTVRGVPKTVAIVGVELHADQPLEVHLRVLRPALAGARARLPRRLGGRGVPARVCRGDLLVFCVRFGARVVALEPSEGVGESRCTVTWEPVVLGSGVGAGAGVDASGGGASRAQSFDFGVVASGVFSKSHLPDLAGLRGFAGQLSHASAYREPGPFEGKRVLVVGAAFSGADIAADIATTAASVVVAARRPMWYLPRYIKGRPADLAFYSRAGADAAAGSSEEERSAKRHRFFASVVGDVPASVRLPDPARGDVPFVPYHVHHRWLPGRRALRAGGRACRVRGRAVGRRRDLLVGRRGGLRRGGARDGLPAGAAVPAPSAAGGPGVRRGRLAAARRAARVRVAPRVPQLLAFVGLYRGPYFAAMELQARWACGVFSGRLQRPGAEELERGLQRERDVRAKLPRQQFPHGDYVGMVEALARRVGVHPQQLLNDSSGEMYQLLYKGPLLPFHYRLVGFQSKPEVASRAIRECVTKHPLPIE</sequence>
<dbReference type="EMBL" id="CAUYUJ010019269">
    <property type="protein sequence ID" value="CAK0889786.1"/>
    <property type="molecule type" value="Genomic_DNA"/>
</dbReference>
<keyword evidence="4" id="KW-0560">Oxidoreductase</keyword>
<dbReference type="SUPFAM" id="SSF51905">
    <property type="entry name" value="FAD/NAD(P)-binding domain"/>
    <property type="match status" value="1"/>
</dbReference>
<keyword evidence="2" id="KW-0285">Flavoprotein</keyword>
<evidence type="ECO:0000256" key="3">
    <source>
        <dbReference type="ARBA" id="ARBA00022827"/>
    </source>
</evidence>
<dbReference type="InterPro" id="IPR020946">
    <property type="entry name" value="Flavin_mOase-like"/>
</dbReference>
<dbReference type="InterPro" id="IPR050346">
    <property type="entry name" value="FMO-like"/>
</dbReference>
<proteinExistence type="inferred from homology"/>
<evidence type="ECO:0000256" key="2">
    <source>
        <dbReference type="ARBA" id="ARBA00022630"/>
    </source>
</evidence>
<protein>
    <recommendedName>
        <fullName evidence="8">Flavin-containing monooxygenase</fullName>
    </recommendedName>
</protein>
<evidence type="ECO:0008006" key="8">
    <source>
        <dbReference type="Google" id="ProtNLM"/>
    </source>
</evidence>
<keyword evidence="3" id="KW-0274">FAD</keyword>
<comment type="caution">
    <text evidence="6">The sequence shown here is derived from an EMBL/GenBank/DDBJ whole genome shotgun (WGS) entry which is preliminary data.</text>
</comment>
<dbReference type="Gene3D" id="3.50.50.60">
    <property type="entry name" value="FAD/NAD(P)-binding domain"/>
    <property type="match status" value="1"/>
</dbReference>
<evidence type="ECO:0000256" key="1">
    <source>
        <dbReference type="ARBA" id="ARBA00009183"/>
    </source>
</evidence>
<dbReference type="Pfam" id="PF00743">
    <property type="entry name" value="FMO-like"/>
    <property type="match status" value="2"/>
</dbReference>
<evidence type="ECO:0000313" key="6">
    <source>
        <dbReference type="EMBL" id="CAK0889786.1"/>
    </source>
</evidence>
<evidence type="ECO:0000256" key="4">
    <source>
        <dbReference type="ARBA" id="ARBA00023002"/>
    </source>
</evidence>
<gene>
    <name evidence="6" type="ORF">PCOR1329_LOCUS70239</name>
</gene>
<evidence type="ECO:0000256" key="5">
    <source>
        <dbReference type="SAM" id="MobiDB-lite"/>
    </source>
</evidence>
<name>A0ABN9WSM3_9DINO</name>
<comment type="similarity">
    <text evidence="1">Belongs to the FMO family.</text>
</comment>
<dbReference type="PANTHER" id="PTHR23023">
    <property type="entry name" value="DIMETHYLANILINE MONOOXYGENASE"/>
    <property type="match status" value="1"/>
</dbReference>
<organism evidence="6 7">
    <name type="scientific">Prorocentrum cordatum</name>
    <dbReference type="NCBI Taxonomy" id="2364126"/>
    <lineage>
        <taxon>Eukaryota</taxon>
        <taxon>Sar</taxon>
        <taxon>Alveolata</taxon>
        <taxon>Dinophyceae</taxon>
        <taxon>Prorocentrales</taxon>
        <taxon>Prorocentraceae</taxon>
        <taxon>Prorocentrum</taxon>
    </lineage>
</organism>
<dbReference type="Proteomes" id="UP001189429">
    <property type="component" value="Unassembled WGS sequence"/>
</dbReference>
<evidence type="ECO:0000313" key="7">
    <source>
        <dbReference type="Proteomes" id="UP001189429"/>
    </source>
</evidence>
<keyword evidence="7" id="KW-1185">Reference proteome</keyword>
<feature type="compositionally biased region" description="Low complexity" evidence="5">
    <location>
        <begin position="312"/>
        <end position="326"/>
    </location>
</feature>
<reference evidence="6" key="1">
    <citation type="submission" date="2023-10" db="EMBL/GenBank/DDBJ databases">
        <authorList>
            <person name="Chen Y."/>
            <person name="Shah S."/>
            <person name="Dougan E. K."/>
            <person name="Thang M."/>
            <person name="Chan C."/>
        </authorList>
    </citation>
    <scope>NUCLEOTIDE SEQUENCE [LARGE SCALE GENOMIC DNA]</scope>
</reference>
<feature type="region of interest" description="Disordered" evidence="5">
    <location>
        <begin position="309"/>
        <end position="331"/>
    </location>
</feature>
<dbReference type="InterPro" id="IPR036188">
    <property type="entry name" value="FAD/NAD-bd_sf"/>
</dbReference>